<evidence type="ECO:0000313" key="1">
    <source>
        <dbReference type="EMBL" id="AUX25343.1"/>
    </source>
</evidence>
<dbReference type="EMBL" id="CP012670">
    <property type="protein sequence ID" value="AUX25343.1"/>
    <property type="molecule type" value="Genomic_DNA"/>
</dbReference>
<evidence type="ECO:0008006" key="3">
    <source>
        <dbReference type="Google" id="ProtNLM"/>
    </source>
</evidence>
<name>A0A4P2Q8G6_SORCE</name>
<protein>
    <recommendedName>
        <fullName evidence="3">PIN domain-containing protein</fullName>
    </recommendedName>
</protein>
<dbReference type="AlphaFoldDB" id="A0A4P2Q8G6"/>
<dbReference type="PROSITE" id="PS51257">
    <property type="entry name" value="PROKAR_LIPOPROTEIN"/>
    <property type="match status" value="1"/>
</dbReference>
<dbReference type="Proteomes" id="UP000295781">
    <property type="component" value="Chromosome"/>
</dbReference>
<organism evidence="1 2">
    <name type="scientific">Sorangium cellulosum</name>
    <name type="common">Polyangium cellulosum</name>
    <dbReference type="NCBI Taxonomy" id="56"/>
    <lineage>
        <taxon>Bacteria</taxon>
        <taxon>Pseudomonadati</taxon>
        <taxon>Myxococcota</taxon>
        <taxon>Polyangia</taxon>
        <taxon>Polyangiales</taxon>
        <taxon>Polyangiaceae</taxon>
        <taxon>Sorangium</taxon>
    </lineage>
</organism>
<evidence type="ECO:0000313" key="2">
    <source>
        <dbReference type="Proteomes" id="UP000295781"/>
    </source>
</evidence>
<proteinExistence type="predicted"/>
<sequence length="175" mass="19104">MTRVSLRCVVDTNVTMTANGANPGVSAACTVASARALQAVMARGHVFIDDGGRIVAEYRANLSARGQPGPGDAFLKWLLTHEWGGEKVTRVPITPAEDDEEDFVELPRPPGGIVYDRSDRKFLAVAAAHAEHPPILQSFDSKWWGWRAALSKIGVTIEFLCEHDIAAKYEEKMGE</sequence>
<reference evidence="1 2" key="1">
    <citation type="submission" date="2015-09" db="EMBL/GenBank/DDBJ databases">
        <title>Sorangium comparison.</title>
        <authorList>
            <person name="Zaburannyi N."/>
            <person name="Bunk B."/>
            <person name="Overmann J."/>
            <person name="Mueller R."/>
        </authorList>
    </citation>
    <scope>NUCLEOTIDE SEQUENCE [LARGE SCALE GENOMIC DNA]</scope>
    <source>
        <strain evidence="1 2">So ceGT47</strain>
    </source>
</reference>
<accession>A0A4P2Q8G6</accession>
<dbReference type="RefSeq" id="WP_207213674.1">
    <property type="nucleotide sequence ID" value="NZ_CP012670.1"/>
</dbReference>
<gene>
    <name evidence="1" type="ORF">SOCEGT47_058870</name>
</gene>